<keyword evidence="2" id="KW-1185">Reference proteome</keyword>
<organism evidence="1 2">
    <name type="scientific">Lactuca saligna</name>
    <name type="common">Willowleaf lettuce</name>
    <dbReference type="NCBI Taxonomy" id="75948"/>
    <lineage>
        <taxon>Eukaryota</taxon>
        <taxon>Viridiplantae</taxon>
        <taxon>Streptophyta</taxon>
        <taxon>Embryophyta</taxon>
        <taxon>Tracheophyta</taxon>
        <taxon>Spermatophyta</taxon>
        <taxon>Magnoliopsida</taxon>
        <taxon>eudicotyledons</taxon>
        <taxon>Gunneridae</taxon>
        <taxon>Pentapetalae</taxon>
        <taxon>asterids</taxon>
        <taxon>campanulids</taxon>
        <taxon>Asterales</taxon>
        <taxon>Asteraceae</taxon>
        <taxon>Cichorioideae</taxon>
        <taxon>Cichorieae</taxon>
        <taxon>Lactucinae</taxon>
        <taxon>Lactuca</taxon>
    </lineage>
</organism>
<dbReference type="SUPFAM" id="SSF53383">
    <property type="entry name" value="PLP-dependent transferases"/>
    <property type="match status" value="1"/>
</dbReference>
<accession>A0AA35ZXQ9</accession>
<reference evidence="1" key="1">
    <citation type="submission" date="2023-04" db="EMBL/GenBank/DDBJ databases">
        <authorList>
            <person name="Vijverberg K."/>
            <person name="Xiong W."/>
            <person name="Schranz E."/>
        </authorList>
    </citation>
    <scope>NUCLEOTIDE SEQUENCE</scope>
</reference>
<dbReference type="AlphaFoldDB" id="A0AA35ZXQ9"/>
<dbReference type="PANTHER" id="PTHR45744">
    <property type="entry name" value="TYROSINE AMINOTRANSFERASE"/>
    <property type="match status" value="1"/>
</dbReference>
<evidence type="ECO:0000313" key="1">
    <source>
        <dbReference type="EMBL" id="CAI9299602.1"/>
    </source>
</evidence>
<sequence>MGVFGAIAIVPGWRFGWIAVTAPIFFTKLGFNFLSTTIILSNQILACPHNPEGSTFVMVQLNLSGFYDVVDDTDFCVKLAKEESMILLQGYAVGLKNWLLVSFAAEPKVLEDAIGRLKAFCLRHAKHH</sequence>
<dbReference type="Proteomes" id="UP001177003">
    <property type="component" value="Chromosome 8"/>
</dbReference>
<dbReference type="Gene3D" id="3.90.1150.10">
    <property type="entry name" value="Aspartate Aminotransferase, domain 1"/>
    <property type="match status" value="1"/>
</dbReference>
<evidence type="ECO:0008006" key="3">
    <source>
        <dbReference type="Google" id="ProtNLM"/>
    </source>
</evidence>
<dbReference type="GO" id="GO:0004838">
    <property type="term" value="F:L-tyrosine-2-oxoglutarate transaminase activity"/>
    <property type="evidence" value="ECO:0007669"/>
    <property type="project" value="TreeGrafter"/>
</dbReference>
<proteinExistence type="predicted"/>
<name>A0AA35ZXQ9_LACSI</name>
<dbReference type="GO" id="GO:0006572">
    <property type="term" value="P:L-tyrosine catabolic process"/>
    <property type="evidence" value="ECO:0007669"/>
    <property type="project" value="TreeGrafter"/>
</dbReference>
<gene>
    <name evidence="1" type="ORF">LSALG_LOCUS38299</name>
</gene>
<dbReference type="InterPro" id="IPR015424">
    <property type="entry name" value="PyrdxlP-dep_Trfase"/>
</dbReference>
<dbReference type="InterPro" id="IPR015422">
    <property type="entry name" value="PyrdxlP-dep_Trfase_small"/>
</dbReference>
<dbReference type="PANTHER" id="PTHR45744:SF29">
    <property type="entry name" value="NICOTIANAMINE AMINOTRANSFERASE"/>
    <property type="match status" value="1"/>
</dbReference>
<protein>
    <recommendedName>
        <fullName evidence="3">Aminotransferase class I/classII domain-containing protein</fullName>
    </recommendedName>
</protein>
<dbReference type="EMBL" id="OX465084">
    <property type="protein sequence ID" value="CAI9299602.1"/>
    <property type="molecule type" value="Genomic_DNA"/>
</dbReference>
<evidence type="ECO:0000313" key="2">
    <source>
        <dbReference type="Proteomes" id="UP001177003"/>
    </source>
</evidence>